<dbReference type="AlphaFoldDB" id="A0A0E9W9D5"/>
<evidence type="ECO:0000313" key="1">
    <source>
        <dbReference type="EMBL" id="JAH86952.1"/>
    </source>
</evidence>
<reference evidence="1" key="2">
    <citation type="journal article" date="2015" name="Fish Shellfish Immunol.">
        <title>Early steps in the European eel (Anguilla anguilla)-Vibrio vulnificus interaction in the gills: Role of the RtxA13 toxin.</title>
        <authorList>
            <person name="Callol A."/>
            <person name="Pajuelo D."/>
            <person name="Ebbesson L."/>
            <person name="Teles M."/>
            <person name="MacKenzie S."/>
            <person name="Amaro C."/>
        </authorList>
    </citation>
    <scope>NUCLEOTIDE SEQUENCE</scope>
</reference>
<accession>A0A0E9W9D5</accession>
<reference evidence="1" key="1">
    <citation type="submission" date="2014-11" db="EMBL/GenBank/DDBJ databases">
        <authorList>
            <person name="Amaro Gonzalez C."/>
        </authorList>
    </citation>
    <scope>NUCLEOTIDE SEQUENCE</scope>
</reference>
<sequence length="42" mass="4779">MVTTFKSVHAFAQKCASHHWLMLVSSKGDRNEQTEQTTSWAV</sequence>
<proteinExistence type="predicted"/>
<protein>
    <submittedName>
        <fullName evidence="1">Uncharacterized protein</fullName>
    </submittedName>
</protein>
<name>A0A0E9W9D5_ANGAN</name>
<dbReference type="EMBL" id="GBXM01021625">
    <property type="protein sequence ID" value="JAH86952.1"/>
    <property type="molecule type" value="Transcribed_RNA"/>
</dbReference>
<organism evidence="1">
    <name type="scientific">Anguilla anguilla</name>
    <name type="common">European freshwater eel</name>
    <name type="synonym">Muraena anguilla</name>
    <dbReference type="NCBI Taxonomy" id="7936"/>
    <lineage>
        <taxon>Eukaryota</taxon>
        <taxon>Metazoa</taxon>
        <taxon>Chordata</taxon>
        <taxon>Craniata</taxon>
        <taxon>Vertebrata</taxon>
        <taxon>Euteleostomi</taxon>
        <taxon>Actinopterygii</taxon>
        <taxon>Neopterygii</taxon>
        <taxon>Teleostei</taxon>
        <taxon>Anguilliformes</taxon>
        <taxon>Anguillidae</taxon>
        <taxon>Anguilla</taxon>
    </lineage>
</organism>